<keyword evidence="2" id="KW-1185">Reference proteome</keyword>
<dbReference type="Proteomes" id="UP000001982">
    <property type="component" value="Chromosome"/>
</dbReference>
<sequence>MVKTGKMVNFWYSDATIFDSVELMKSITSLFIALFLLSGCASKAPTHISLNPTLPQVSQQTDSVVSLMLNTVDARKDAAVVRFIEEGKIIRAVSLGEPIAKQLNQLYRQGMTQSGYQIDPAATNSLQFQVAHVQTDVIDTTFGYDTKTRISITALAKNAHKTLTKNYNVRGTNEGAFSPDFATLELEFNKLLAELNQQILNDPELHQFLQQ</sequence>
<dbReference type="InterPro" id="IPR005619">
    <property type="entry name" value="Uncharacterised_YajG"/>
</dbReference>
<dbReference type="STRING" id="318161.Sden_0774"/>
<dbReference type="eggNOG" id="COG3056">
    <property type="taxonomic scope" value="Bacteria"/>
</dbReference>
<keyword evidence="1" id="KW-0449">Lipoprotein</keyword>
<accession>Q12R62</accession>
<dbReference type="HOGENOM" id="CLU_113316_0_0_6"/>
<dbReference type="EMBL" id="CP000302">
    <property type="protein sequence ID" value="ABE54064.1"/>
    <property type="molecule type" value="Genomic_DNA"/>
</dbReference>
<reference evidence="1 2" key="1">
    <citation type="submission" date="2006-03" db="EMBL/GenBank/DDBJ databases">
        <title>Complete sequence of Shewanella denitrificans OS217.</title>
        <authorList>
            <consortium name="US DOE Joint Genome Institute"/>
            <person name="Copeland A."/>
            <person name="Lucas S."/>
            <person name="Lapidus A."/>
            <person name="Barry K."/>
            <person name="Detter J.C."/>
            <person name="Glavina del Rio T."/>
            <person name="Hammon N."/>
            <person name="Israni S."/>
            <person name="Dalin E."/>
            <person name="Tice H."/>
            <person name="Pitluck S."/>
            <person name="Brettin T."/>
            <person name="Bruce D."/>
            <person name="Han C."/>
            <person name="Tapia R."/>
            <person name="Gilna P."/>
            <person name="Kiss H."/>
            <person name="Schmutz J."/>
            <person name="Larimer F."/>
            <person name="Land M."/>
            <person name="Hauser L."/>
            <person name="Kyrpides N."/>
            <person name="Lykidis A."/>
            <person name="Richardson P."/>
        </authorList>
    </citation>
    <scope>NUCLEOTIDE SEQUENCE [LARGE SCALE GENOMIC DNA]</scope>
    <source>
        <strain evidence="2">OS217 / ATCC BAA-1090 / DSM 15013</strain>
    </source>
</reference>
<protein>
    <submittedName>
        <fullName evidence="1">Lipoprotein, putative</fullName>
    </submittedName>
</protein>
<evidence type="ECO:0000313" key="2">
    <source>
        <dbReference type="Proteomes" id="UP000001982"/>
    </source>
</evidence>
<dbReference type="KEGG" id="sdn:Sden_0774"/>
<dbReference type="Pfam" id="PF03923">
    <property type="entry name" value="Lipoprotein_16"/>
    <property type="match status" value="1"/>
</dbReference>
<evidence type="ECO:0000313" key="1">
    <source>
        <dbReference type="EMBL" id="ABE54064.1"/>
    </source>
</evidence>
<organism evidence="1 2">
    <name type="scientific">Shewanella denitrificans (strain OS217 / ATCC BAA-1090 / DSM 15013)</name>
    <dbReference type="NCBI Taxonomy" id="318161"/>
    <lineage>
        <taxon>Bacteria</taxon>
        <taxon>Pseudomonadati</taxon>
        <taxon>Pseudomonadota</taxon>
        <taxon>Gammaproteobacteria</taxon>
        <taxon>Alteromonadales</taxon>
        <taxon>Shewanellaceae</taxon>
        <taxon>Shewanella</taxon>
    </lineage>
</organism>
<name>Q12R62_SHEDO</name>
<gene>
    <name evidence="1" type="ordered locus">Sden_0774</name>
</gene>
<dbReference type="AlphaFoldDB" id="Q12R62"/>
<proteinExistence type="predicted"/>